<dbReference type="PANTHER" id="PTHR38794:SF1">
    <property type="entry name" value="INTEGRAL MEMBRANE PROTEIN"/>
    <property type="match status" value="1"/>
</dbReference>
<evidence type="ECO:0000259" key="2">
    <source>
        <dbReference type="Pfam" id="PF20684"/>
    </source>
</evidence>
<feature type="transmembrane region" description="Helical" evidence="1">
    <location>
        <begin position="168"/>
        <end position="186"/>
    </location>
</feature>
<name>A0A395GMI1_9EURO</name>
<dbReference type="AlphaFoldDB" id="A0A395GMI1"/>
<keyword evidence="4" id="KW-1185">Reference proteome</keyword>
<feature type="domain" description="Rhodopsin" evidence="2">
    <location>
        <begin position="43"/>
        <end position="257"/>
    </location>
</feature>
<dbReference type="STRING" id="1448316.A0A395GMI1"/>
<sequence length="320" mass="34948">MDNHSGAIKIASWFLLLTSISVVTVCSLTRWRLFRENLLPFALLLSTLISSIISGACISLSATHGLGTSLSPSTSLPGIQKALYISDLFYILTLGFGKLAVVAFFHMLLSGTGQIQITILVQGFLILWTASMFIAASLQCRPPEVWDLVSGRCIHTRSLWTYSSTSNILIETLLILVPSIIIFRLHMPLRKRVLVVACFSFRALDILVSSIQLHYLHAFDSQTPVPVDLWPWVICSQVLQTTTIVSACVPYLREFLEAFPSGMLRPAGEAGSGGTGGNGGSASGEGVKGGRYQVYFLRQGRDVELEGWEGRGGMSLFSRD</sequence>
<evidence type="ECO:0000313" key="4">
    <source>
        <dbReference type="Proteomes" id="UP000249402"/>
    </source>
</evidence>
<dbReference type="GeneID" id="37221088"/>
<dbReference type="RefSeq" id="XP_025570922.1">
    <property type="nucleotide sequence ID" value="XM_025716223.1"/>
</dbReference>
<gene>
    <name evidence="3" type="ORF">BO80DRAFT_365993</name>
</gene>
<dbReference type="VEuPathDB" id="FungiDB:BO80DRAFT_365993"/>
<feature type="transmembrane region" description="Helical" evidence="1">
    <location>
        <begin position="117"/>
        <end position="138"/>
    </location>
</feature>
<feature type="transmembrane region" description="Helical" evidence="1">
    <location>
        <begin position="193"/>
        <end position="217"/>
    </location>
</feature>
<dbReference type="Proteomes" id="UP000249402">
    <property type="component" value="Unassembled WGS sequence"/>
</dbReference>
<dbReference type="Pfam" id="PF20684">
    <property type="entry name" value="Fung_rhodopsin"/>
    <property type="match status" value="1"/>
</dbReference>
<evidence type="ECO:0000256" key="1">
    <source>
        <dbReference type="SAM" id="Phobius"/>
    </source>
</evidence>
<feature type="transmembrane region" description="Helical" evidence="1">
    <location>
        <begin position="82"/>
        <end position="105"/>
    </location>
</feature>
<keyword evidence="1" id="KW-0812">Transmembrane</keyword>
<evidence type="ECO:0000313" key="3">
    <source>
        <dbReference type="EMBL" id="RAK96594.1"/>
    </source>
</evidence>
<reference evidence="3 4" key="1">
    <citation type="submission" date="2018-02" db="EMBL/GenBank/DDBJ databases">
        <title>The genomes of Aspergillus section Nigri reveals drivers in fungal speciation.</title>
        <authorList>
            <consortium name="DOE Joint Genome Institute"/>
            <person name="Vesth T.C."/>
            <person name="Nybo J."/>
            <person name="Theobald S."/>
            <person name="Brandl J."/>
            <person name="Frisvad J.C."/>
            <person name="Nielsen K.F."/>
            <person name="Lyhne E.K."/>
            <person name="Kogle M.E."/>
            <person name="Kuo A."/>
            <person name="Riley R."/>
            <person name="Clum A."/>
            <person name="Nolan M."/>
            <person name="Lipzen A."/>
            <person name="Salamov A."/>
            <person name="Henrissat B."/>
            <person name="Wiebenga A."/>
            <person name="De vries R.P."/>
            <person name="Grigoriev I.V."/>
            <person name="Mortensen U.H."/>
            <person name="Andersen M.R."/>
            <person name="Baker S.E."/>
        </authorList>
    </citation>
    <scope>NUCLEOTIDE SEQUENCE [LARGE SCALE GENOMIC DNA]</scope>
    <source>
        <strain evidence="3 4">CBS 121593</strain>
    </source>
</reference>
<dbReference type="PANTHER" id="PTHR38794">
    <property type="entry name" value="INTEGRAL MEMBRANE PROTEIN"/>
    <property type="match status" value="1"/>
</dbReference>
<dbReference type="InterPro" id="IPR049326">
    <property type="entry name" value="Rhodopsin_dom_fungi"/>
</dbReference>
<keyword evidence="1" id="KW-1133">Transmembrane helix</keyword>
<keyword evidence="1" id="KW-0472">Membrane</keyword>
<proteinExistence type="predicted"/>
<dbReference type="OrthoDB" id="3918601at2759"/>
<feature type="transmembrane region" description="Helical" evidence="1">
    <location>
        <begin position="6"/>
        <end position="26"/>
    </location>
</feature>
<dbReference type="EMBL" id="KZ824473">
    <property type="protein sequence ID" value="RAK96594.1"/>
    <property type="molecule type" value="Genomic_DNA"/>
</dbReference>
<organism evidence="3 4">
    <name type="scientific">Aspergillus ibericus CBS 121593</name>
    <dbReference type="NCBI Taxonomy" id="1448316"/>
    <lineage>
        <taxon>Eukaryota</taxon>
        <taxon>Fungi</taxon>
        <taxon>Dikarya</taxon>
        <taxon>Ascomycota</taxon>
        <taxon>Pezizomycotina</taxon>
        <taxon>Eurotiomycetes</taxon>
        <taxon>Eurotiomycetidae</taxon>
        <taxon>Eurotiales</taxon>
        <taxon>Aspergillaceae</taxon>
        <taxon>Aspergillus</taxon>
        <taxon>Aspergillus subgen. Circumdati</taxon>
    </lineage>
</organism>
<protein>
    <recommendedName>
        <fullName evidence="2">Rhodopsin domain-containing protein</fullName>
    </recommendedName>
</protein>
<feature type="transmembrane region" description="Helical" evidence="1">
    <location>
        <begin position="38"/>
        <end position="62"/>
    </location>
</feature>
<accession>A0A395GMI1</accession>
<feature type="transmembrane region" description="Helical" evidence="1">
    <location>
        <begin position="229"/>
        <end position="252"/>
    </location>
</feature>